<dbReference type="InterPro" id="IPR052113">
    <property type="entry name" value="FYVE-type_Zinc_Finger"/>
</dbReference>
<dbReference type="SUPFAM" id="SSF57903">
    <property type="entry name" value="FYVE/PHD zinc finger"/>
    <property type="match status" value="1"/>
</dbReference>
<dbReference type="Pfam" id="PF01363">
    <property type="entry name" value="FYVE"/>
    <property type="match status" value="1"/>
</dbReference>
<dbReference type="PANTHER" id="PTHR39490:SF9">
    <property type="entry name" value="FYVE-TYPE DOMAIN-CONTAINING PROTEIN"/>
    <property type="match status" value="1"/>
</dbReference>
<keyword evidence="1" id="KW-0479">Metal-binding</keyword>
<keyword evidence="3" id="KW-0862">Zinc</keyword>
<evidence type="ECO:0000313" key="7">
    <source>
        <dbReference type="Proteomes" id="UP001195483"/>
    </source>
</evidence>
<keyword evidence="2 4" id="KW-0863">Zinc-finger</keyword>
<evidence type="ECO:0000313" key="6">
    <source>
        <dbReference type="EMBL" id="KAK3580723.1"/>
    </source>
</evidence>
<reference evidence="6" key="1">
    <citation type="journal article" date="2021" name="Genome Biol. Evol.">
        <title>A High-Quality Reference Genome for a Parasitic Bivalve with Doubly Uniparental Inheritance (Bivalvia: Unionida).</title>
        <authorList>
            <person name="Smith C.H."/>
        </authorList>
    </citation>
    <scope>NUCLEOTIDE SEQUENCE</scope>
    <source>
        <strain evidence="6">CHS0354</strain>
    </source>
</reference>
<evidence type="ECO:0000256" key="3">
    <source>
        <dbReference type="ARBA" id="ARBA00022833"/>
    </source>
</evidence>
<dbReference type="GO" id="GO:0008270">
    <property type="term" value="F:zinc ion binding"/>
    <property type="evidence" value="ECO:0007669"/>
    <property type="project" value="UniProtKB-KW"/>
</dbReference>
<dbReference type="Gene3D" id="3.30.40.10">
    <property type="entry name" value="Zinc/RING finger domain, C3HC4 (zinc finger)"/>
    <property type="match status" value="1"/>
</dbReference>
<dbReference type="PANTHER" id="PTHR39490">
    <property type="entry name" value="ARRESTIN DOMAIN-CONTAINING PROTEIN D"/>
    <property type="match status" value="1"/>
</dbReference>
<reference evidence="6" key="3">
    <citation type="submission" date="2023-05" db="EMBL/GenBank/DDBJ databases">
        <authorList>
            <person name="Smith C.H."/>
        </authorList>
    </citation>
    <scope>NUCLEOTIDE SEQUENCE</scope>
    <source>
        <strain evidence="6">CHS0354</strain>
        <tissue evidence="6">Mantle</tissue>
    </source>
</reference>
<comment type="caution">
    <text evidence="6">The sequence shown here is derived from an EMBL/GenBank/DDBJ whole genome shotgun (WGS) entry which is preliminary data.</text>
</comment>
<proteinExistence type="predicted"/>
<sequence length="469" mass="51238">MVDRIFLEDGPVYPARVEGTLNVYEAPNFILVKPKWIADEQVSACAICKNKFNQLRRKHHCRQCGNVRCNKCCSEKIPLPQLGINTPERVCDVCRPVTELVTKSRSPMPSFQNEAALGLAELCRDPNKIKLIVELGGIFTLIALARQAADQEAIVSKVLNGLHILTTHQPLHQLMADAGAIRAICDIMDRADPGKADLLQDGIGSLMIFCKSSSLRQHAISDQALPAILKLFKNPNEAIALLAISTLSLVIENPGTHKAIMEGNVNVLPKVLAQTTSSDEQMQEVSLKVLGHLSMGSAFQKHRIIQEDFSAGQCLLKALHSKPSNIQVLTNAACVIANVATNQEDQGGLQSFMESMCNLLQNEITNIDLLAHVTRGIANFSSFKQNAHKLLSYLPLIVWKCLKSSSPGVKTHGLRTVLNLLKHLPSQTTDQLISDGAAVVIKQIGETTELMDSIQATLLTLMPHTAKPL</sequence>
<dbReference type="Proteomes" id="UP001195483">
    <property type="component" value="Unassembled WGS sequence"/>
</dbReference>
<dbReference type="InterPro" id="IPR016024">
    <property type="entry name" value="ARM-type_fold"/>
</dbReference>
<protein>
    <recommendedName>
        <fullName evidence="5">FYVE-type domain-containing protein</fullName>
    </recommendedName>
</protein>
<dbReference type="InterPro" id="IPR000306">
    <property type="entry name" value="Znf_FYVE"/>
</dbReference>
<dbReference type="PROSITE" id="PS50178">
    <property type="entry name" value="ZF_FYVE"/>
    <property type="match status" value="1"/>
</dbReference>
<organism evidence="6 7">
    <name type="scientific">Potamilus streckersoni</name>
    <dbReference type="NCBI Taxonomy" id="2493646"/>
    <lineage>
        <taxon>Eukaryota</taxon>
        <taxon>Metazoa</taxon>
        <taxon>Spiralia</taxon>
        <taxon>Lophotrochozoa</taxon>
        <taxon>Mollusca</taxon>
        <taxon>Bivalvia</taxon>
        <taxon>Autobranchia</taxon>
        <taxon>Heteroconchia</taxon>
        <taxon>Palaeoheterodonta</taxon>
        <taxon>Unionida</taxon>
        <taxon>Unionoidea</taxon>
        <taxon>Unionidae</taxon>
        <taxon>Ambleminae</taxon>
        <taxon>Lampsilini</taxon>
        <taxon>Potamilus</taxon>
    </lineage>
</organism>
<dbReference type="SUPFAM" id="SSF48371">
    <property type="entry name" value="ARM repeat"/>
    <property type="match status" value="1"/>
</dbReference>
<dbReference type="InterPro" id="IPR017455">
    <property type="entry name" value="Znf_FYVE-rel"/>
</dbReference>
<keyword evidence="7" id="KW-1185">Reference proteome</keyword>
<gene>
    <name evidence="6" type="ORF">CHS0354_005731</name>
</gene>
<evidence type="ECO:0000256" key="1">
    <source>
        <dbReference type="ARBA" id="ARBA00022723"/>
    </source>
</evidence>
<dbReference type="AlphaFoldDB" id="A0AAE0VJM3"/>
<dbReference type="EMBL" id="JAEAOA010000401">
    <property type="protein sequence ID" value="KAK3580723.1"/>
    <property type="molecule type" value="Genomic_DNA"/>
</dbReference>
<evidence type="ECO:0000256" key="4">
    <source>
        <dbReference type="PROSITE-ProRule" id="PRU00091"/>
    </source>
</evidence>
<reference evidence="6" key="2">
    <citation type="journal article" date="2021" name="Genome Biol. Evol.">
        <title>Developing a high-quality reference genome for a parasitic bivalve with doubly uniparental inheritance (Bivalvia: Unionida).</title>
        <authorList>
            <person name="Smith C.H."/>
        </authorList>
    </citation>
    <scope>NUCLEOTIDE SEQUENCE</scope>
    <source>
        <strain evidence="6">CHS0354</strain>
        <tissue evidence="6">Mantle</tissue>
    </source>
</reference>
<dbReference type="InterPro" id="IPR011011">
    <property type="entry name" value="Znf_FYVE_PHD"/>
</dbReference>
<name>A0AAE0VJM3_9BIVA</name>
<feature type="domain" description="FYVE-type" evidence="5">
    <location>
        <begin position="39"/>
        <end position="99"/>
    </location>
</feature>
<evidence type="ECO:0000259" key="5">
    <source>
        <dbReference type="PROSITE" id="PS50178"/>
    </source>
</evidence>
<dbReference type="InterPro" id="IPR013083">
    <property type="entry name" value="Znf_RING/FYVE/PHD"/>
</dbReference>
<accession>A0AAE0VJM3</accession>
<dbReference type="InterPro" id="IPR011989">
    <property type="entry name" value="ARM-like"/>
</dbReference>
<dbReference type="Gene3D" id="1.25.10.10">
    <property type="entry name" value="Leucine-rich Repeat Variant"/>
    <property type="match status" value="1"/>
</dbReference>
<evidence type="ECO:0000256" key="2">
    <source>
        <dbReference type="ARBA" id="ARBA00022771"/>
    </source>
</evidence>
<dbReference type="SMART" id="SM00064">
    <property type="entry name" value="FYVE"/>
    <property type="match status" value="1"/>
</dbReference>